<dbReference type="PANTHER" id="PTHR19375">
    <property type="entry name" value="HEAT SHOCK PROTEIN 70KDA"/>
    <property type="match status" value="1"/>
</dbReference>
<protein>
    <submittedName>
        <fullName evidence="6">Chaperone protein DnaK</fullName>
    </submittedName>
</protein>
<evidence type="ECO:0000256" key="3">
    <source>
        <dbReference type="RuleBase" id="RU003322"/>
    </source>
</evidence>
<organism evidence="6 7">
    <name type="scientific">Nitzschia inconspicua</name>
    <dbReference type="NCBI Taxonomy" id="303405"/>
    <lineage>
        <taxon>Eukaryota</taxon>
        <taxon>Sar</taxon>
        <taxon>Stramenopiles</taxon>
        <taxon>Ochrophyta</taxon>
        <taxon>Bacillariophyta</taxon>
        <taxon>Bacillariophyceae</taxon>
        <taxon>Bacillariophycidae</taxon>
        <taxon>Bacillariales</taxon>
        <taxon>Bacillariaceae</taxon>
        <taxon>Nitzschia</taxon>
    </lineage>
</organism>
<evidence type="ECO:0000256" key="5">
    <source>
        <dbReference type="SAM" id="Phobius"/>
    </source>
</evidence>
<dbReference type="PROSITE" id="PS00329">
    <property type="entry name" value="HSP70_2"/>
    <property type="match status" value="1"/>
</dbReference>
<feature type="region of interest" description="Disordered" evidence="4">
    <location>
        <begin position="253"/>
        <end position="277"/>
    </location>
</feature>
<dbReference type="EMBL" id="JAGRRH010000023">
    <property type="protein sequence ID" value="KAG7343635.1"/>
    <property type="molecule type" value="Genomic_DNA"/>
</dbReference>
<keyword evidence="5" id="KW-0472">Membrane</keyword>
<keyword evidence="7" id="KW-1185">Reference proteome</keyword>
<evidence type="ECO:0000256" key="1">
    <source>
        <dbReference type="ARBA" id="ARBA00022741"/>
    </source>
</evidence>
<dbReference type="Pfam" id="PF00012">
    <property type="entry name" value="HSP70"/>
    <property type="match status" value="3"/>
</dbReference>
<dbReference type="GO" id="GO:0005524">
    <property type="term" value="F:ATP binding"/>
    <property type="evidence" value="ECO:0007669"/>
    <property type="project" value="UniProtKB-KW"/>
</dbReference>
<dbReference type="InterPro" id="IPR013126">
    <property type="entry name" value="Hsp_70_fam"/>
</dbReference>
<name>A0A9K3KI42_9STRA</name>
<comment type="similarity">
    <text evidence="3">Belongs to the heat shock protein 70 family.</text>
</comment>
<feature type="region of interest" description="Disordered" evidence="4">
    <location>
        <begin position="1"/>
        <end position="108"/>
    </location>
</feature>
<keyword evidence="1 3" id="KW-0547">Nucleotide-binding</keyword>
<feature type="compositionally biased region" description="Polar residues" evidence="4">
    <location>
        <begin position="1"/>
        <end position="13"/>
    </location>
</feature>
<dbReference type="Proteomes" id="UP000693970">
    <property type="component" value="Unassembled WGS sequence"/>
</dbReference>
<dbReference type="GO" id="GO:0140662">
    <property type="term" value="F:ATP-dependent protein folding chaperone"/>
    <property type="evidence" value="ECO:0007669"/>
    <property type="project" value="InterPro"/>
</dbReference>
<keyword evidence="5" id="KW-0812">Transmembrane</keyword>
<dbReference type="OrthoDB" id="2401965at2759"/>
<proteinExistence type="inferred from homology"/>
<keyword evidence="5" id="KW-1133">Transmembrane helix</keyword>
<dbReference type="PROSITE" id="PS00297">
    <property type="entry name" value="HSP70_1"/>
    <property type="match status" value="1"/>
</dbReference>
<comment type="caution">
    <text evidence="6">The sequence shown here is derived from an EMBL/GenBank/DDBJ whole genome shotgun (WGS) entry which is preliminary data.</text>
</comment>
<gene>
    <name evidence="6" type="ORF">IV203_021643</name>
</gene>
<reference evidence="6" key="2">
    <citation type="submission" date="2021-04" db="EMBL/GenBank/DDBJ databases">
        <authorList>
            <person name="Podell S."/>
        </authorList>
    </citation>
    <scope>NUCLEOTIDE SEQUENCE</scope>
    <source>
        <strain evidence="6">Hildebrandi</strain>
    </source>
</reference>
<feature type="compositionally biased region" description="Low complexity" evidence="4">
    <location>
        <begin position="60"/>
        <end position="76"/>
    </location>
</feature>
<feature type="compositionally biased region" description="Basic residues" evidence="4">
    <location>
        <begin position="80"/>
        <end position="89"/>
    </location>
</feature>
<evidence type="ECO:0000313" key="7">
    <source>
        <dbReference type="Proteomes" id="UP000693970"/>
    </source>
</evidence>
<accession>A0A9K3KI42</accession>
<evidence type="ECO:0000256" key="2">
    <source>
        <dbReference type="ARBA" id="ARBA00022840"/>
    </source>
</evidence>
<dbReference type="InterPro" id="IPR018181">
    <property type="entry name" value="Heat_shock_70_CS"/>
</dbReference>
<feature type="transmembrane region" description="Helical" evidence="5">
    <location>
        <begin position="110"/>
        <end position="127"/>
    </location>
</feature>
<feature type="compositionally biased region" description="Low complexity" evidence="4">
    <location>
        <begin position="254"/>
        <end position="277"/>
    </location>
</feature>
<sequence>MCSATATKTDSNAGQPQEPQQQKDDDDGDYSSEHYAAPFQHQQQQRRRRLKRDKVDNDDSTFQQQQQQQQQYQQQQENKKTKKTKKKKSSSSSKLFQRHSKDSPSGGFESLLPSLVGVGILVFAILAQRGFRGRVSVAGIDLGTTNSVLCVQTLSKGVGDISCVPDTNGSPIVPSVVSFLEVHERPVGPSTKIKSLLYPHPSQVVVGYQAKPRIDSHPHHTLYHAKRVLGKSMTDPEVIQFQKEVDFVIGTSLTTSTTNNNNKNTNNNHDNDNNDNNSSIVFAIAKDTTPSHQQQHDQEQQQQQQYHTDDYYTVSPQQVGGYVVYHLLQLAQKALGHSNIKGAVIAVPAKFTPYQRQLTAQAFQLAGLQVHRILEEPTAAALAYGLHRKPNVDKILVYDFGGGTLDVSILHVSDGFVDVMGCDGDDTLGGADFDVAIAHHFERRHVELLRNLQSYYQHHNQQHQHDDDWNTEAFIAQCPRINDTIPLCSVSSFHTLGEAMKIQLSTILMQQQEQQNDTTTTTNNNNASSNMVVSTQCWALPHKSSIPSSSSTTTTTPTTTMMKTSLCESLYLQTMTLSLDEYNTIAQPLFQRSILPIQRLLHELTLSTNDVDEIVMVGGTTRMPQIRHLVQQQFPHIPQLNTHIDPDLTVAYGAASVID</sequence>
<evidence type="ECO:0000256" key="4">
    <source>
        <dbReference type="SAM" id="MobiDB-lite"/>
    </source>
</evidence>
<evidence type="ECO:0000313" key="6">
    <source>
        <dbReference type="EMBL" id="KAG7343635.1"/>
    </source>
</evidence>
<dbReference type="AlphaFoldDB" id="A0A9K3KI42"/>
<keyword evidence="2 3" id="KW-0067">ATP-binding</keyword>
<reference evidence="6" key="1">
    <citation type="journal article" date="2021" name="Sci. Rep.">
        <title>Diploid genomic architecture of Nitzschia inconspicua, an elite biomass production diatom.</title>
        <authorList>
            <person name="Oliver A."/>
            <person name="Podell S."/>
            <person name="Pinowska A."/>
            <person name="Traller J.C."/>
            <person name="Smith S.R."/>
            <person name="McClure R."/>
            <person name="Beliaev A."/>
            <person name="Bohutskyi P."/>
            <person name="Hill E.A."/>
            <person name="Rabines A."/>
            <person name="Zheng H."/>
            <person name="Allen L.Z."/>
            <person name="Kuo A."/>
            <person name="Grigoriev I.V."/>
            <person name="Allen A.E."/>
            <person name="Hazlebeck D."/>
            <person name="Allen E.E."/>
        </authorList>
    </citation>
    <scope>NUCLEOTIDE SEQUENCE</scope>
    <source>
        <strain evidence="6">Hildebrandi</strain>
    </source>
</reference>